<dbReference type="STRING" id="1134406.ADN00_06000"/>
<dbReference type="EMBL" id="LGCL01000016">
    <property type="protein sequence ID" value="KPL78783.1"/>
    <property type="molecule type" value="Genomic_DNA"/>
</dbReference>
<keyword evidence="3" id="KW-1185">Reference proteome</keyword>
<evidence type="ECO:0000256" key="1">
    <source>
        <dbReference type="SAM" id="MobiDB-lite"/>
    </source>
</evidence>
<name>A0A0P6X6U7_9CHLR</name>
<reference evidence="2 3" key="1">
    <citation type="submission" date="2015-07" db="EMBL/GenBank/DDBJ databases">
        <title>Genome sequence of Ornatilinea apprima DSM 23815.</title>
        <authorList>
            <person name="Hemp J."/>
            <person name="Ward L.M."/>
            <person name="Pace L.A."/>
            <person name="Fischer W.W."/>
        </authorList>
    </citation>
    <scope>NUCLEOTIDE SEQUENCE [LARGE SCALE GENOMIC DNA]</scope>
    <source>
        <strain evidence="2 3">P3M-1</strain>
    </source>
</reference>
<dbReference type="AlphaFoldDB" id="A0A0P6X6U7"/>
<dbReference type="PROSITE" id="PS51257">
    <property type="entry name" value="PROKAR_LIPOPROTEIN"/>
    <property type="match status" value="1"/>
</dbReference>
<accession>A0A0P6X6U7</accession>
<comment type="caution">
    <text evidence="2">The sequence shown here is derived from an EMBL/GenBank/DDBJ whole genome shotgun (WGS) entry which is preliminary data.</text>
</comment>
<gene>
    <name evidence="2" type="ORF">ADN00_06000</name>
</gene>
<evidence type="ECO:0000313" key="3">
    <source>
        <dbReference type="Proteomes" id="UP000050417"/>
    </source>
</evidence>
<protein>
    <recommendedName>
        <fullName evidence="4">Transglutaminase-like domain-containing protein</fullName>
    </recommendedName>
</protein>
<proteinExistence type="predicted"/>
<feature type="region of interest" description="Disordered" evidence="1">
    <location>
        <begin position="46"/>
        <end position="65"/>
    </location>
</feature>
<evidence type="ECO:0008006" key="4">
    <source>
        <dbReference type="Google" id="ProtNLM"/>
    </source>
</evidence>
<sequence>MEGFMGKPNFLFKTMLGVLLFTSLGCGFFSLSNSQMVNEQTDPVLPQELPTDIQPTEAQPPESQSEIEISYVYTDGLVTSLYHLYGTVLDNFVDVTLTNHGNANGTVIVETYIEGYTTKALDTVVVGAGESIEIHQNPRLMAEAVDKLNSEKPGTFHIKITQIDSDKELTLIEDSQQVLLYSRRDFVWIDGFETAEEYELWAAWVTPTDPKVEALIRAAADYTSSGTMWSGYGGHENDDNGGVWERLEAIWKAEEDYRLTYISTMVAYGPNTVQRMRLPAEVIEQASGNCVELAILFASAAEALGLETAIIRIPGHAYVAVRMDQVNANYYFIETTLIGRASFNDAINLGLEEWNDTIPHLEAQEEGYAWVTIQDARQKGILPIPWN</sequence>
<dbReference type="Proteomes" id="UP000050417">
    <property type="component" value="Unassembled WGS sequence"/>
</dbReference>
<evidence type="ECO:0000313" key="2">
    <source>
        <dbReference type="EMBL" id="KPL78783.1"/>
    </source>
</evidence>
<feature type="compositionally biased region" description="Polar residues" evidence="1">
    <location>
        <begin position="53"/>
        <end position="65"/>
    </location>
</feature>
<organism evidence="2 3">
    <name type="scientific">Ornatilinea apprima</name>
    <dbReference type="NCBI Taxonomy" id="1134406"/>
    <lineage>
        <taxon>Bacteria</taxon>
        <taxon>Bacillati</taxon>
        <taxon>Chloroflexota</taxon>
        <taxon>Anaerolineae</taxon>
        <taxon>Anaerolineales</taxon>
        <taxon>Anaerolineaceae</taxon>
        <taxon>Ornatilinea</taxon>
    </lineage>
</organism>